<feature type="transmembrane region" description="Helical" evidence="10">
    <location>
        <begin position="41"/>
        <end position="64"/>
    </location>
</feature>
<evidence type="ECO:0000256" key="3">
    <source>
        <dbReference type="ARBA" id="ARBA00022475"/>
    </source>
</evidence>
<gene>
    <name evidence="11" type="ORF">C8E89_12326</name>
</gene>
<evidence type="ECO:0000256" key="6">
    <source>
        <dbReference type="ARBA" id="ARBA00022801"/>
    </source>
</evidence>
<keyword evidence="9 10" id="KW-0472">Membrane</keyword>
<keyword evidence="5" id="KW-0547">Nucleotide-binding</keyword>
<keyword evidence="4 10" id="KW-0812">Transmembrane</keyword>
<keyword evidence="12" id="KW-1185">Reference proteome</keyword>
<evidence type="ECO:0000256" key="2">
    <source>
        <dbReference type="ARBA" id="ARBA00008149"/>
    </source>
</evidence>
<comment type="caution">
    <text evidence="11">The sequence shown here is derived from an EMBL/GenBank/DDBJ whole genome shotgun (WGS) entry which is preliminary data.</text>
</comment>
<evidence type="ECO:0000256" key="9">
    <source>
        <dbReference type="ARBA" id="ARBA00023136"/>
    </source>
</evidence>
<proteinExistence type="inferred from homology"/>
<evidence type="ECO:0000256" key="5">
    <source>
        <dbReference type="ARBA" id="ARBA00022741"/>
    </source>
</evidence>
<organism evidence="11 12">
    <name type="scientific">Mycolicibacterium moriokaense</name>
    <dbReference type="NCBI Taxonomy" id="39691"/>
    <lineage>
        <taxon>Bacteria</taxon>
        <taxon>Bacillati</taxon>
        <taxon>Actinomycetota</taxon>
        <taxon>Actinomycetes</taxon>
        <taxon>Mycobacteriales</taxon>
        <taxon>Mycobacteriaceae</taxon>
        <taxon>Mycolicibacterium</taxon>
    </lineage>
</organism>
<name>A0A318H9X8_9MYCO</name>
<dbReference type="AlphaFoldDB" id="A0A318H9X8"/>
<sequence length="508" mass="52985">MALNLTSRLQVTAHYFWNRRNAAALSHHGVRLEYDPEQRRSAALILGFTFTLLAVALMFILSWFKPAGQVGKSAILADRDTGAVYVLVDGRLHPALNLASARLVAGQANNPTFVKATELAKYPQGASVGIVGAPAAMPIRTGTASQWAVCDTAPAATATSSAGDAPVVTAIAGPLSLGQRSAPLRMPNAILGRYHGATYVIWDGHRSEIDLSNKAVALALGVDSSAPTPIPLSKALFDALPATDPLVSPPVPRAGEPPPFDIAPGAVIGSVLSVRDLTQPGSNALYVLLANGVQRISPFVASVLRSANSFGDVAPLEVAPDRLARVPVVESLPVSFYPDTRLQLVDTAVDGTTCLAWSKGATDHSAQISVLSGQGLPIPVGDDQQLVGLVKDVRDPNAVEADQAFIGKDATNLVMTTSAAPASDTRESMWWISDQGVRYGIELTEESLRALGLSPANARQAPWPLIRVFAPGPALSRADAMTQHDTLTPVVGAEALPTSGAPSPTGGS</sequence>
<dbReference type="PANTHER" id="PTHR40765">
    <property type="entry name" value="ESX-2 SECRETION SYSTEM ATPASE ECCB2"/>
    <property type="match status" value="1"/>
</dbReference>
<evidence type="ECO:0000256" key="1">
    <source>
        <dbReference type="ARBA" id="ARBA00004162"/>
    </source>
</evidence>
<accession>A0A318H9X8</accession>
<dbReference type="RefSeq" id="WP_110319061.1">
    <property type="nucleotide sequence ID" value="NZ_QJJU01000023.1"/>
</dbReference>
<reference evidence="11 12" key="2">
    <citation type="submission" date="2018-06" db="EMBL/GenBank/DDBJ databases">
        <title>Sequencing of bacterial isolates from soil warming experiment in Harvard Forest, Massachusetts, USA.</title>
        <authorList>
            <person name="Deangelis K.PhD."/>
        </authorList>
    </citation>
    <scope>NUCLEOTIDE SEQUENCE [LARGE SCALE GENOMIC DNA]</scope>
    <source>
        <strain evidence="11 12">GAS496</strain>
    </source>
</reference>
<evidence type="ECO:0000313" key="12">
    <source>
        <dbReference type="Proteomes" id="UP000247781"/>
    </source>
</evidence>
<dbReference type="Pfam" id="PF05108">
    <property type="entry name" value="T7SS_ESX1_EccB"/>
    <property type="match status" value="1"/>
</dbReference>
<protein>
    <submittedName>
        <fullName evidence="11">Type VII secretion protein EccB</fullName>
    </submittedName>
</protein>
<dbReference type="GO" id="GO:0005886">
    <property type="term" value="C:plasma membrane"/>
    <property type="evidence" value="ECO:0007669"/>
    <property type="project" value="UniProtKB-SubCell"/>
</dbReference>
<dbReference type="GO" id="GO:0005524">
    <property type="term" value="F:ATP binding"/>
    <property type="evidence" value="ECO:0007669"/>
    <property type="project" value="UniProtKB-KW"/>
</dbReference>
<comment type="subcellular location">
    <subcellularLocation>
        <location evidence="1">Cell membrane</location>
        <topology evidence="1">Single-pass membrane protein</topology>
    </subcellularLocation>
</comment>
<keyword evidence="7" id="KW-0067">ATP-binding</keyword>
<dbReference type="InterPro" id="IPR042485">
    <property type="entry name" value="T7SS_EccB_R3"/>
</dbReference>
<evidence type="ECO:0000256" key="10">
    <source>
        <dbReference type="SAM" id="Phobius"/>
    </source>
</evidence>
<dbReference type="NCBIfam" id="TIGR03919">
    <property type="entry name" value="T7SS_EccB"/>
    <property type="match status" value="1"/>
</dbReference>
<evidence type="ECO:0000313" key="11">
    <source>
        <dbReference type="EMBL" id="PXX03224.1"/>
    </source>
</evidence>
<keyword evidence="6" id="KW-0378">Hydrolase</keyword>
<dbReference type="InterPro" id="IPR044857">
    <property type="entry name" value="T7SS_EccB_R1"/>
</dbReference>
<dbReference type="PANTHER" id="PTHR40765:SF2">
    <property type="entry name" value="ESX-2 SECRETION SYSTEM ATPASE ECCB2"/>
    <property type="match status" value="1"/>
</dbReference>
<reference evidence="12" key="1">
    <citation type="submission" date="2018-05" db="EMBL/GenBank/DDBJ databases">
        <authorList>
            <person name="Deangelis K."/>
            <person name="Huntemann M."/>
            <person name="Clum A."/>
            <person name="Pillay M."/>
            <person name="Palaniappan K."/>
            <person name="Varghese N."/>
            <person name="Mikhailova N."/>
            <person name="Stamatis D."/>
            <person name="Reddy T."/>
            <person name="Daum C."/>
            <person name="Shapiro N."/>
            <person name="Ivanova N."/>
            <person name="Kyrpides N."/>
            <person name="Woyke T."/>
        </authorList>
    </citation>
    <scope>NUCLEOTIDE SEQUENCE [LARGE SCALE GENOMIC DNA]</scope>
    <source>
        <strain evidence="12">GAS496</strain>
    </source>
</reference>
<keyword evidence="8 10" id="KW-1133">Transmembrane helix</keyword>
<evidence type="ECO:0000256" key="7">
    <source>
        <dbReference type="ARBA" id="ARBA00022840"/>
    </source>
</evidence>
<dbReference type="OrthoDB" id="3847604at2"/>
<comment type="similarity">
    <text evidence="2">Belongs to the EccB family.</text>
</comment>
<dbReference type="GO" id="GO:0016787">
    <property type="term" value="F:hydrolase activity"/>
    <property type="evidence" value="ECO:0007669"/>
    <property type="project" value="UniProtKB-KW"/>
</dbReference>
<evidence type="ECO:0000256" key="4">
    <source>
        <dbReference type="ARBA" id="ARBA00022692"/>
    </source>
</evidence>
<dbReference type="Proteomes" id="UP000247781">
    <property type="component" value="Unassembled WGS sequence"/>
</dbReference>
<dbReference type="InterPro" id="IPR007795">
    <property type="entry name" value="T7SS_EccB"/>
</dbReference>
<dbReference type="EMBL" id="QJJU01000023">
    <property type="protein sequence ID" value="PXX03224.1"/>
    <property type="molecule type" value="Genomic_DNA"/>
</dbReference>
<dbReference type="GO" id="GO:0005576">
    <property type="term" value="C:extracellular region"/>
    <property type="evidence" value="ECO:0007669"/>
    <property type="project" value="TreeGrafter"/>
</dbReference>
<dbReference type="Gene3D" id="2.40.50.910">
    <property type="entry name" value="Type VII secretion system EccB, repeat 3 domain"/>
    <property type="match status" value="1"/>
</dbReference>
<keyword evidence="3" id="KW-1003">Cell membrane</keyword>
<dbReference type="Gene3D" id="3.30.2390.20">
    <property type="entry name" value="Type VII secretion system EccB, repeat 1 domain"/>
    <property type="match status" value="1"/>
</dbReference>
<evidence type="ECO:0000256" key="8">
    <source>
        <dbReference type="ARBA" id="ARBA00022989"/>
    </source>
</evidence>